<evidence type="ECO:0000259" key="3">
    <source>
        <dbReference type="PROSITE" id="PS50279"/>
    </source>
</evidence>
<evidence type="ECO:0000256" key="2">
    <source>
        <dbReference type="SAM" id="SignalP"/>
    </source>
</evidence>
<evidence type="ECO:0000313" key="5">
    <source>
        <dbReference type="Proteomes" id="UP001347796"/>
    </source>
</evidence>
<feature type="chain" id="PRO_5042909729" description="BPTI/Kunitz inhibitor domain-containing protein" evidence="2">
    <location>
        <begin position="23"/>
        <end position="108"/>
    </location>
</feature>
<dbReference type="SMART" id="SM00131">
    <property type="entry name" value="KU"/>
    <property type="match status" value="1"/>
</dbReference>
<dbReference type="EMBL" id="JAZGQO010000007">
    <property type="protein sequence ID" value="KAK6180657.1"/>
    <property type="molecule type" value="Genomic_DNA"/>
</dbReference>
<dbReference type="Proteomes" id="UP001347796">
    <property type="component" value="Unassembled WGS sequence"/>
</dbReference>
<protein>
    <recommendedName>
        <fullName evidence="3">BPTI/Kunitz inhibitor domain-containing protein</fullName>
    </recommendedName>
</protein>
<keyword evidence="1" id="KW-1015">Disulfide bond</keyword>
<dbReference type="InterPro" id="IPR036880">
    <property type="entry name" value="Kunitz_BPTI_sf"/>
</dbReference>
<proteinExistence type="predicted"/>
<dbReference type="Pfam" id="PF00014">
    <property type="entry name" value="Kunitz_BPTI"/>
    <property type="match status" value="1"/>
</dbReference>
<dbReference type="CDD" id="cd00109">
    <property type="entry name" value="Kunitz-type"/>
    <property type="match status" value="1"/>
</dbReference>
<dbReference type="InterPro" id="IPR020901">
    <property type="entry name" value="Prtase_inh_Kunz-CS"/>
</dbReference>
<accession>A0AAN8PNY3</accession>
<sequence>MFNGYIILSIALLISQISMSLGQKQKCKDGQVYYVKDSDSGMKHQICIPSQCLEERVKGPCRARHIRWLYNTSSKQCEKFIYGGCKGNQNRFRTKKECEETCILEGQY</sequence>
<name>A0AAN8PNY3_PATCE</name>
<dbReference type="SUPFAM" id="SSF57362">
    <property type="entry name" value="BPTI-like"/>
    <property type="match status" value="1"/>
</dbReference>
<dbReference type="FunFam" id="4.10.410.10:FF:000004">
    <property type="entry name" value="Tissue factor pathway inhibitor"/>
    <property type="match status" value="1"/>
</dbReference>
<dbReference type="PANTHER" id="PTHR10083">
    <property type="entry name" value="KUNITZ-TYPE PROTEASE INHIBITOR-RELATED"/>
    <property type="match status" value="1"/>
</dbReference>
<evidence type="ECO:0000256" key="1">
    <source>
        <dbReference type="ARBA" id="ARBA00023157"/>
    </source>
</evidence>
<dbReference type="PRINTS" id="PR00759">
    <property type="entry name" value="BASICPTASE"/>
</dbReference>
<dbReference type="AlphaFoldDB" id="A0AAN8PNY3"/>
<organism evidence="4 5">
    <name type="scientific">Patella caerulea</name>
    <name type="common">Rayed Mediterranean limpet</name>
    <dbReference type="NCBI Taxonomy" id="87958"/>
    <lineage>
        <taxon>Eukaryota</taxon>
        <taxon>Metazoa</taxon>
        <taxon>Spiralia</taxon>
        <taxon>Lophotrochozoa</taxon>
        <taxon>Mollusca</taxon>
        <taxon>Gastropoda</taxon>
        <taxon>Patellogastropoda</taxon>
        <taxon>Patelloidea</taxon>
        <taxon>Patellidae</taxon>
        <taxon>Patella</taxon>
    </lineage>
</organism>
<feature type="signal peptide" evidence="2">
    <location>
        <begin position="1"/>
        <end position="22"/>
    </location>
</feature>
<evidence type="ECO:0000313" key="4">
    <source>
        <dbReference type="EMBL" id="KAK6180657.1"/>
    </source>
</evidence>
<dbReference type="PANTHER" id="PTHR10083:SF373">
    <property type="entry name" value="SERINE PEPTIDASE INHIBITOR, KUNITZ TYPE, 2"/>
    <property type="match status" value="1"/>
</dbReference>
<dbReference type="PROSITE" id="PS50279">
    <property type="entry name" value="BPTI_KUNITZ_2"/>
    <property type="match status" value="1"/>
</dbReference>
<dbReference type="InterPro" id="IPR050098">
    <property type="entry name" value="TFPI/VKTCI-like"/>
</dbReference>
<comment type="caution">
    <text evidence="4">The sequence shown here is derived from an EMBL/GenBank/DDBJ whole genome shotgun (WGS) entry which is preliminary data.</text>
</comment>
<dbReference type="GO" id="GO:0005615">
    <property type="term" value="C:extracellular space"/>
    <property type="evidence" value="ECO:0007669"/>
    <property type="project" value="TreeGrafter"/>
</dbReference>
<feature type="domain" description="BPTI/Kunitz inhibitor" evidence="3">
    <location>
        <begin position="52"/>
        <end position="102"/>
    </location>
</feature>
<dbReference type="Gene3D" id="4.10.410.10">
    <property type="entry name" value="Pancreatic trypsin inhibitor Kunitz domain"/>
    <property type="match status" value="1"/>
</dbReference>
<dbReference type="GO" id="GO:0004867">
    <property type="term" value="F:serine-type endopeptidase inhibitor activity"/>
    <property type="evidence" value="ECO:0007669"/>
    <property type="project" value="InterPro"/>
</dbReference>
<reference evidence="4 5" key="1">
    <citation type="submission" date="2024-01" db="EMBL/GenBank/DDBJ databases">
        <title>The genome of the rayed Mediterranean limpet Patella caerulea (Linnaeus, 1758).</title>
        <authorList>
            <person name="Anh-Thu Weber A."/>
            <person name="Halstead-Nussloch G."/>
        </authorList>
    </citation>
    <scope>NUCLEOTIDE SEQUENCE [LARGE SCALE GENOMIC DNA]</scope>
    <source>
        <strain evidence="4">AATW-2023a</strain>
        <tissue evidence="4">Whole specimen</tissue>
    </source>
</reference>
<dbReference type="InterPro" id="IPR002223">
    <property type="entry name" value="Kunitz_BPTI"/>
</dbReference>
<dbReference type="PROSITE" id="PS00280">
    <property type="entry name" value="BPTI_KUNITZ_1"/>
    <property type="match status" value="1"/>
</dbReference>
<gene>
    <name evidence="4" type="ORF">SNE40_008666</name>
</gene>
<keyword evidence="2" id="KW-0732">Signal</keyword>
<keyword evidence="5" id="KW-1185">Reference proteome</keyword>